<evidence type="ECO:0000256" key="2">
    <source>
        <dbReference type="ARBA" id="ARBA00022801"/>
    </source>
</evidence>
<evidence type="ECO:0000256" key="1">
    <source>
        <dbReference type="ARBA" id="ARBA00001946"/>
    </source>
</evidence>
<feature type="domain" description="Nudix hydrolase" evidence="3">
    <location>
        <begin position="46"/>
        <end position="180"/>
    </location>
</feature>
<protein>
    <submittedName>
        <fullName evidence="4">NUDIX hydrolase</fullName>
    </submittedName>
</protein>
<keyword evidence="5" id="KW-1185">Reference proteome</keyword>
<gene>
    <name evidence="4" type="ORF">GCM10010319_60640</name>
</gene>
<evidence type="ECO:0000313" key="5">
    <source>
        <dbReference type="Proteomes" id="UP001500063"/>
    </source>
</evidence>
<evidence type="ECO:0000259" key="3">
    <source>
        <dbReference type="PROSITE" id="PS51462"/>
    </source>
</evidence>
<organism evidence="4 5">
    <name type="scientific">Streptomyces blastmyceticus</name>
    <dbReference type="NCBI Taxonomy" id="68180"/>
    <lineage>
        <taxon>Bacteria</taxon>
        <taxon>Bacillati</taxon>
        <taxon>Actinomycetota</taxon>
        <taxon>Actinomycetes</taxon>
        <taxon>Kitasatosporales</taxon>
        <taxon>Streptomycetaceae</taxon>
        <taxon>Streptomyces</taxon>
    </lineage>
</organism>
<comment type="caution">
    <text evidence="4">The sequence shown here is derived from an EMBL/GenBank/DDBJ whole genome shotgun (WGS) entry which is preliminary data.</text>
</comment>
<dbReference type="EMBL" id="BAAABW010000031">
    <property type="protein sequence ID" value="GAA0374011.1"/>
    <property type="molecule type" value="Genomic_DNA"/>
</dbReference>
<dbReference type="CDD" id="cd03674">
    <property type="entry name" value="NUDIX_Hydrolase"/>
    <property type="match status" value="1"/>
</dbReference>
<sequence>MPIAPHHIRDTIDDYLDAHPEEKARLAPVLDLLDAEADLTSRKEFRGHATAGAVLADPAGRVLHIRHLALDRWLLPGGHIEPEDARLVDAAQRELTEETGIPASAVAPAELCPVHIDVHPIPANDAKGEPEHQHFDFRFLFCTSADIGEIQVEEVTAAAWRSADSIEDETLRRRIVRALR</sequence>
<dbReference type="SUPFAM" id="SSF55811">
    <property type="entry name" value="Nudix"/>
    <property type="match status" value="1"/>
</dbReference>
<evidence type="ECO:0000313" key="4">
    <source>
        <dbReference type="EMBL" id="GAA0374011.1"/>
    </source>
</evidence>
<dbReference type="PANTHER" id="PTHR43046:SF16">
    <property type="entry name" value="ADP-RIBOSE PYROPHOSPHATASE YJHB-RELATED"/>
    <property type="match status" value="1"/>
</dbReference>
<accession>A0ABN0XVL9</accession>
<proteinExistence type="predicted"/>
<dbReference type="RefSeq" id="WP_344122925.1">
    <property type="nucleotide sequence ID" value="NZ_BAAABW010000031.1"/>
</dbReference>
<keyword evidence="2 4" id="KW-0378">Hydrolase</keyword>
<reference evidence="4 5" key="1">
    <citation type="journal article" date="2019" name="Int. J. Syst. Evol. Microbiol.">
        <title>The Global Catalogue of Microorganisms (GCM) 10K type strain sequencing project: providing services to taxonomists for standard genome sequencing and annotation.</title>
        <authorList>
            <consortium name="The Broad Institute Genomics Platform"/>
            <consortium name="The Broad Institute Genome Sequencing Center for Infectious Disease"/>
            <person name="Wu L."/>
            <person name="Ma J."/>
        </authorList>
    </citation>
    <scope>NUCLEOTIDE SEQUENCE [LARGE SCALE GENOMIC DNA]</scope>
    <source>
        <strain evidence="4 5">JCM 4565</strain>
    </source>
</reference>
<comment type="cofactor">
    <cofactor evidence="1">
        <name>Mg(2+)</name>
        <dbReference type="ChEBI" id="CHEBI:18420"/>
    </cofactor>
</comment>
<dbReference type="InterPro" id="IPR015797">
    <property type="entry name" value="NUDIX_hydrolase-like_dom_sf"/>
</dbReference>
<name>A0ABN0XVL9_9ACTN</name>
<dbReference type="Proteomes" id="UP001500063">
    <property type="component" value="Unassembled WGS sequence"/>
</dbReference>
<dbReference type="InterPro" id="IPR000086">
    <property type="entry name" value="NUDIX_hydrolase_dom"/>
</dbReference>
<dbReference type="PANTHER" id="PTHR43046">
    <property type="entry name" value="GDP-MANNOSE MANNOSYL HYDROLASE"/>
    <property type="match status" value="1"/>
</dbReference>
<dbReference type="PROSITE" id="PS51462">
    <property type="entry name" value="NUDIX"/>
    <property type="match status" value="1"/>
</dbReference>
<dbReference type="Gene3D" id="3.90.79.10">
    <property type="entry name" value="Nucleoside Triphosphate Pyrophosphohydrolase"/>
    <property type="match status" value="1"/>
</dbReference>
<dbReference type="Pfam" id="PF00293">
    <property type="entry name" value="NUDIX"/>
    <property type="match status" value="1"/>
</dbReference>
<dbReference type="GO" id="GO:0016787">
    <property type="term" value="F:hydrolase activity"/>
    <property type="evidence" value="ECO:0007669"/>
    <property type="project" value="UniProtKB-KW"/>
</dbReference>